<reference evidence="5 6" key="1">
    <citation type="submission" date="2016-04" db="EMBL/GenBank/DDBJ databases">
        <title>Genome analyses suggest a sexual origin of heterokaryosis in a supposedly ancient asexual fungus.</title>
        <authorList>
            <person name="Ropars J."/>
            <person name="Sedzielewska K."/>
            <person name="Noel J."/>
            <person name="Charron P."/>
            <person name="Farinelli L."/>
            <person name="Marton T."/>
            <person name="Kruger M."/>
            <person name="Pelin A."/>
            <person name="Brachmann A."/>
            <person name="Corradi N."/>
        </authorList>
    </citation>
    <scope>NUCLEOTIDE SEQUENCE [LARGE SCALE GENOMIC DNA]</scope>
    <source>
        <strain evidence="5 6">C2</strain>
    </source>
</reference>
<dbReference type="Pfam" id="PF20147">
    <property type="entry name" value="Crinkler"/>
    <property type="match status" value="1"/>
</dbReference>
<evidence type="ECO:0000256" key="3">
    <source>
        <dbReference type="ARBA" id="ARBA00022525"/>
    </source>
</evidence>
<evidence type="ECO:0000259" key="4">
    <source>
        <dbReference type="Pfam" id="PF20147"/>
    </source>
</evidence>
<proteinExistence type="predicted"/>
<protein>
    <recommendedName>
        <fullName evidence="4">Crinkler effector protein N-terminal domain-containing protein</fullName>
    </recommendedName>
</protein>
<evidence type="ECO:0000313" key="6">
    <source>
        <dbReference type="Proteomes" id="UP000233469"/>
    </source>
</evidence>
<dbReference type="VEuPathDB" id="FungiDB:RhiirFUN_014847"/>
<comment type="subcellular location">
    <subcellularLocation>
        <location evidence="1">Host cell</location>
    </subcellularLocation>
    <subcellularLocation>
        <location evidence="2">Secreted</location>
    </subcellularLocation>
</comment>
<organism evidence="5 6">
    <name type="scientific">Rhizophagus irregularis</name>
    <dbReference type="NCBI Taxonomy" id="588596"/>
    <lineage>
        <taxon>Eukaryota</taxon>
        <taxon>Fungi</taxon>
        <taxon>Fungi incertae sedis</taxon>
        <taxon>Mucoromycota</taxon>
        <taxon>Glomeromycotina</taxon>
        <taxon>Glomeromycetes</taxon>
        <taxon>Glomerales</taxon>
        <taxon>Glomeraceae</taxon>
        <taxon>Rhizophagus</taxon>
    </lineage>
</organism>
<evidence type="ECO:0000256" key="1">
    <source>
        <dbReference type="ARBA" id="ARBA00004340"/>
    </source>
</evidence>
<dbReference type="AlphaFoldDB" id="A0A2N1NIM2"/>
<comment type="caution">
    <text evidence="5">The sequence shown here is derived from an EMBL/GenBank/DDBJ whole genome shotgun (WGS) entry which is preliminary data.</text>
</comment>
<dbReference type="InterPro" id="IPR045379">
    <property type="entry name" value="Crinkler_N"/>
</dbReference>
<feature type="domain" description="Crinkler effector protein N-terminal" evidence="4">
    <location>
        <begin position="3"/>
        <end position="102"/>
    </location>
</feature>
<reference evidence="5 6" key="2">
    <citation type="submission" date="2017-10" db="EMBL/GenBank/DDBJ databases">
        <title>Extensive intraspecific genome diversity in a model arbuscular mycorrhizal fungus.</title>
        <authorList>
            <person name="Chen E.C.H."/>
            <person name="Morin E."/>
            <person name="Baudet D."/>
            <person name="Noel J."/>
            <person name="Ndikumana S."/>
            <person name="Charron P."/>
            <person name="St-Onge C."/>
            <person name="Giorgi J."/>
            <person name="Grigoriev I.V."/>
            <person name="Roux C."/>
            <person name="Martin F.M."/>
            <person name="Corradi N."/>
        </authorList>
    </citation>
    <scope>NUCLEOTIDE SEQUENCE [LARGE SCALE GENOMIC DNA]</scope>
    <source>
        <strain evidence="5 6">C2</strain>
    </source>
</reference>
<name>A0A2N1NIM2_9GLOM</name>
<dbReference type="EMBL" id="LLXL01000346">
    <property type="protein sequence ID" value="PKK73785.1"/>
    <property type="molecule type" value="Genomic_DNA"/>
</dbReference>
<keyword evidence="3" id="KW-0964">Secreted</keyword>
<gene>
    <name evidence="5" type="ORF">RhiirC2_323456</name>
</gene>
<dbReference type="VEuPathDB" id="FungiDB:FUN_010489"/>
<sequence>MSITLFCLVKGDTIASAFSVKINRDESISNLKDAIKEKNQNDFAGVDAKRLKLWKVEIASDHLDDRLKNLTLNDSNELLAMDEIGEYWTDDPPKKHINVLVESPMSIAASSREQADKDKKSVYEQEKSVKKMKQYPSTSSILLSNLRKYQAKERALLIGRPYDCNIDGPSKL</sequence>
<dbReference type="Proteomes" id="UP000233469">
    <property type="component" value="Unassembled WGS sequence"/>
</dbReference>
<dbReference type="GO" id="GO:0005576">
    <property type="term" value="C:extracellular region"/>
    <property type="evidence" value="ECO:0007669"/>
    <property type="project" value="UniProtKB-SubCell"/>
</dbReference>
<evidence type="ECO:0000313" key="5">
    <source>
        <dbReference type="EMBL" id="PKK73785.1"/>
    </source>
</evidence>
<dbReference type="VEuPathDB" id="FungiDB:RhiirA1_418425"/>
<evidence type="ECO:0000256" key="2">
    <source>
        <dbReference type="ARBA" id="ARBA00004613"/>
    </source>
</evidence>
<accession>A0A2N1NIM2</accession>
<dbReference type="GO" id="GO:0043657">
    <property type="term" value="C:host cell"/>
    <property type="evidence" value="ECO:0007669"/>
    <property type="project" value="UniProtKB-SubCell"/>
</dbReference>